<dbReference type="PANTHER" id="PTHR22898">
    <property type="entry name" value="UNCHARACTERIZED GLYCOSOL TRANSFERASE-RELATED"/>
    <property type="match status" value="1"/>
</dbReference>
<dbReference type="PANTHER" id="PTHR22898:SF3">
    <property type="entry name" value="ALPHA-1,2-FUCOSYLTRANSFERASE-RELATED"/>
    <property type="match status" value="1"/>
</dbReference>
<sequence length="150" mass="17444">MPTNSDPIARQFVNTTCVHTRRGDFVKYNRTTNLDETVEAAMQVSQRHESEQFLIFGDDENFKNRLRKRLQSASGSNIKKTHLSTYNEFEEMYLSSQLCTSFLISNAMSTFGWWLAFFSPNQDSVYYTNDQRTLRKPDLMEGVPSTDLFL</sequence>
<accession>A0A0C2H425</accession>
<protein>
    <submittedName>
        <fullName evidence="3">Uncharacterized protein</fullName>
    </submittedName>
</protein>
<evidence type="ECO:0000313" key="3">
    <source>
        <dbReference type="EMBL" id="KIH66289.1"/>
    </source>
</evidence>
<name>A0A0C2H425_9BILA</name>
<evidence type="ECO:0000256" key="2">
    <source>
        <dbReference type="ARBA" id="ARBA00022679"/>
    </source>
</evidence>
<reference evidence="3 4" key="1">
    <citation type="submission" date="2013-12" db="EMBL/GenBank/DDBJ databases">
        <title>Draft genome of the parsitic nematode Ancylostoma duodenale.</title>
        <authorList>
            <person name="Mitreva M."/>
        </authorList>
    </citation>
    <scope>NUCLEOTIDE SEQUENCE [LARGE SCALE GENOMIC DNA]</scope>
    <source>
        <strain evidence="3 4">Zhejiang</strain>
    </source>
</reference>
<dbReference type="GO" id="GO:0008107">
    <property type="term" value="F:galactoside 2-alpha-L-fucosyltransferase activity"/>
    <property type="evidence" value="ECO:0007669"/>
    <property type="project" value="InterPro"/>
</dbReference>
<dbReference type="GO" id="GO:0005975">
    <property type="term" value="P:carbohydrate metabolic process"/>
    <property type="evidence" value="ECO:0007669"/>
    <property type="project" value="InterPro"/>
</dbReference>
<dbReference type="InterPro" id="IPR052501">
    <property type="entry name" value="Alpha-1-2_FucT"/>
</dbReference>
<keyword evidence="1" id="KW-0328">Glycosyltransferase</keyword>
<keyword evidence="4" id="KW-1185">Reference proteome</keyword>
<proteinExistence type="predicted"/>
<keyword evidence="2" id="KW-0808">Transferase</keyword>
<dbReference type="Pfam" id="PF01531">
    <property type="entry name" value="Glyco_transf_11"/>
    <property type="match status" value="1"/>
</dbReference>
<dbReference type="Proteomes" id="UP000054047">
    <property type="component" value="Unassembled WGS sequence"/>
</dbReference>
<dbReference type="Gene3D" id="3.40.50.11350">
    <property type="match status" value="1"/>
</dbReference>
<dbReference type="AlphaFoldDB" id="A0A0C2H425"/>
<evidence type="ECO:0000313" key="4">
    <source>
        <dbReference type="Proteomes" id="UP000054047"/>
    </source>
</evidence>
<organism evidence="3 4">
    <name type="scientific">Ancylostoma duodenale</name>
    <dbReference type="NCBI Taxonomy" id="51022"/>
    <lineage>
        <taxon>Eukaryota</taxon>
        <taxon>Metazoa</taxon>
        <taxon>Ecdysozoa</taxon>
        <taxon>Nematoda</taxon>
        <taxon>Chromadorea</taxon>
        <taxon>Rhabditida</taxon>
        <taxon>Rhabditina</taxon>
        <taxon>Rhabditomorpha</taxon>
        <taxon>Strongyloidea</taxon>
        <taxon>Ancylostomatidae</taxon>
        <taxon>Ancylostomatinae</taxon>
        <taxon>Ancylostoma</taxon>
    </lineage>
</organism>
<evidence type="ECO:0000256" key="1">
    <source>
        <dbReference type="ARBA" id="ARBA00022676"/>
    </source>
</evidence>
<dbReference type="GO" id="GO:0016020">
    <property type="term" value="C:membrane"/>
    <property type="evidence" value="ECO:0007669"/>
    <property type="project" value="InterPro"/>
</dbReference>
<dbReference type="OrthoDB" id="5854901at2759"/>
<dbReference type="InterPro" id="IPR002516">
    <property type="entry name" value="Glyco_trans_11"/>
</dbReference>
<gene>
    <name evidence="3" type="ORF">ANCDUO_03381</name>
</gene>
<dbReference type="EMBL" id="KN727183">
    <property type="protein sequence ID" value="KIH66289.1"/>
    <property type="molecule type" value="Genomic_DNA"/>
</dbReference>